<comment type="function">
    <text evidence="6">Specifically catalyzes the NAD or NADP-dependent dehydrogenation of L-aspartate to iminoaspartate.</text>
</comment>
<evidence type="ECO:0000256" key="3">
    <source>
        <dbReference type="ARBA" id="ARBA00022857"/>
    </source>
</evidence>
<dbReference type="PANTHER" id="PTHR31873">
    <property type="entry name" value="L-ASPARTATE DEHYDROGENASE-RELATED"/>
    <property type="match status" value="1"/>
</dbReference>
<evidence type="ECO:0000256" key="1">
    <source>
        <dbReference type="ARBA" id="ARBA00008331"/>
    </source>
</evidence>
<protein>
    <recommendedName>
        <fullName evidence="6">L-aspartate dehydrogenase</fullName>
        <ecNumber evidence="6">1.4.1.21</ecNumber>
    </recommendedName>
</protein>
<evidence type="ECO:0000256" key="6">
    <source>
        <dbReference type="HAMAP-Rule" id="MF_01265"/>
    </source>
</evidence>
<keyword evidence="4 6" id="KW-0560">Oxidoreductase</keyword>
<comment type="similarity">
    <text evidence="1 6">Belongs to the L-aspartate dehydrogenase family.</text>
</comment>
<keyword evidence="2 6" id="KW-0662">Pyridine nucleotide biosynthesis</keyword>
<comment type="pathway">
    <text evidence="6">Cofactor biosynthesis; NAD(+) biosynthesis; iminoaspartate from L-aspartate (dehydrogenase route): step 1/1.</text>
</comment>
<evidence type="ECO:0000256" key="5">
    <source>
        <dbReference type="ARBA" id="ARBA00023027"/>
    </source>
</evidence>
<accession>A0A953HUJ7</accession>
<dbReference type="GO" id="GO:0050661">
    <property type="term" value="F:NADP binding"/>
    <property type="evidence" value="ECO:0007669"/>
    <property type="project" value="UniProtKB-UniRule"/>
</dbReference>
<gene>
    <name evidence="6" type="primary">nadX</name>
    <name evidence="9" type="ORF">KUV50_10530</name>
</gene>
<dbReference type="SUPFAM" id="SSF55347">
    <property type="entry name" value="Glyceraldehyde-3-phosphate dehydrogenase-like, C-terminal domain"/>
    <property type="match status" value="1"/>
</dbReference>
<feature type="domain" description="Aspartate dehydrogenase" evidence="7">
    <location>
        <begin position="174"/>
        <end position="246"/>
    </location>
</feature>
<evidence type="ECO:0000259" key="8">
    <source>
        <dbReference type="Pfam" id="PF03447"/>
    </source>
</evidence>
<evidence type="ECO:0000256" key="2">
    <source>
        <dbReference type="ARBA" id="ARBA00022642"/>
    </source>
</evidence>
<comment type="miscellaneous">
    <text evidence="6">The iminoaspartate product is unstable in aqueous solution and can decompose to oxaloacetate and ammonia.</text>
</comment>
<organism evidence="9 10">
    <name type="scientific">Membranihabitans marinus</name>
    <dbReference type="NCBI Taxonomy" id="1227546"/>
    <lineage>
        <taxon>Bacteria</taxon>
        <taxon>Pseudomonadati</taxon>
        <taxon>Bacteroidota</taxon>
        <taxon>Saprospiria</taxon>
        <taxon>Saprospirales</taxon>
        <taxon>Saprospiraceae</taxon>
        <taxon>Membranihabitans</taxon>
    </lineage>
</organism>
<dbReference type="GO" id="GO:0051287">
    <property type="term" value="F:NAD binding"/>
    <property type="evidence" value="ECO:0007669"/>
    <property type="project" value="UniProtKB-UniRule"/>
</dbReference>
<dbReference type="GO" id="GO:0009435">
    <property type="term" value="P:NAD+ biosynthetic process"/>
    <property type="evidence" value="ECO:0007669"/>
    <property type="project" value="UniProtKB-UniRule"/>
</dbReference>
<dbReference type="GO" id="GO:0016639">
    <property type="term" value="F:oxidoreductase activity, acting on the CH-NH2 group of donors, NAD or NADP as acceptor"/>
    <property type="evidence" value="ECO:0007669"/>
    <property type="project" value="UniProtKB-UniRule"/>
</dbReference>
<evidence type="ECO:0000313" key="9">
    <source>
        <dbReference type="EMBL" id="MBY5958570.1"/>
    </source>
</evidence>
<keyword evidence="5 6" id="KW-0520">NAD</keyword>
<sequence>MKNKTLAIVGCGKLAQIVADALTSGLLPDYQLIGTYSRTFDKAEAIAQHVNQSNPGYTCTPVRTMEDLLAMKADYIVEMASPAALRDFALDALQNGSSIVTLSIGALADAQFYEKIRTTARENNTRVHLASGSIGGFDVMRTISLMGDSSASFRTEKGPDSLKDTSVYNESLQTEQRTVMEGNAAEAIELFPTKVNVAVAASLATTGPKNIDVAITSIPGFVGDTHRIHVENDQAHARIEVYGKTSDIAGWSVVNTLRNITAPIVF</sequence>
<dbReference type="Gene3D" id="3.40.50.720">
    <property type="entry name" value="NAD(P)-binding Rossmann-like Domain"/>
    <property type="match status" value="1"/>
</dbReference>
<comment type="catalytic activity">
    <reaction evidence="6">
        <text>L-aspartate + NAD(+) + H2O = oxaloacetate + NH4(+) + NADH + H(+)</text>
        <dbReference type="Rhea" id="RHEA:11788"/>
        <dbReference type="ChEBI" id="CHEBI:15377"/>
        <dbReference type="ChEBI" id="CHEBI:15378"/>
        <dbReference type="ChEBI" id="CHEBI:16452"/>
        <dbReference type="ChEBI" id="CHEBI:28938"/>
        <dbReference type="ChEBI" id="CHEBI:29991"/>
        <dbReference type="ChEBI" id="CHEBI:57540"/>
        <dbReference type="ChEBI" id="CHEBI:57945"/>
        <dbReference type="EC" id="1.4.1.21"/>
    </reaction>
</comment>
<evidence type="ECO:0000256" key="4">
    <source>
        <dbReference type="ARBA" id="ARBA00023002"/>
    </source>
</evidence>
<dbReference type="InterPro" id="IPR005106">
    <property type="entry name" value="Asp/hSer_DH_NAD-bd"/>
</dbReference>
<dbReference type="Pfam" id="PF03447">
    <property type="entry name" value="NAD_binding_3"/>
    <property type="match status" value="1"/>
</dbReference>
<feature type="domain" description="Aspartate/homoserine dehydrogenase NAD-binding" evidence="8">
    <location>
        <begin position="10"/>
        <end position="129"/>
    </location>
</feature>
<dbReference type="HAMAP" id="MF_01265">
    <property type="entry name" value="NadX"/>
    <property type="match status" value="1"/>
</dbReference>
<comment type="caution">
    <text evidence="9">The sequence shown here is derived from an EMBL/GenBank/DDBJ whole genome shotgun (WGS) entry which is preliminary data.</text>
</comment>
<dbReference type="GO" id="GO:0033735">
    <property type="term" value="F:aspartate dehydrogenase [NAD(P)+] activity"/>
    <property type="evidence" value="ECO:0007669"/>
    <property type="project" value="UniProtKB-EC"/>
</dbReference>
<dbReference type="Gene3D" id="3.30.360.10">
    <property type="entry name" value="Dihydrodipicolinate Reductase, domain 2"/>
    <property type="match status" value="1"/>
</dbReference>
<dbReference type="Proteomes" id="UP000753961">
    <property type="component" value="Unassembled WGS sequence"/>
</dbReference>
<dbReference type="SUPFAM" id="SSF51735">
    <property type="entry name" value="NAD(P)-binding Rossmann-fold domains"/>
    <property type="match status" value="1"/>
</dbReference>
<keyword evidence="3 6" id="KW-0521">NADP</keyword>
<name>A0A953HUJ7_9BACT</name>
<dbReference type="EC" id="1.4.1.21" evidence="6"/>
<keyword evidence="10" id="KW-1185">Reference proteome</keyword>
<dbReference type="EMBL" id="JAHVHU010000009">
    <property type="protein sequence ID" value="MBY5958570.1"/>
    <property type="molecule type" value="Genomic_DNA"/>
</dbReference>
<dbReference type="InterPro" id="IPR020626">
    <property type="entry name" value="Asp_DH_prok"/>
</dbReference>
<dbReference type="InterPro" id="IPR002811">
    <property type="entry name" value="Asp_DH"/>
</dbReference>
<feature type="binding site" evidence="6">
    <location>
        <position position="196"/>
    </location>
    <ligand>
        <name>NAD(+)</name>
        <dbReference type="ChEBI" id="CHEBI:57540"/>
    </ligand>
</feature>
<dbReference type="InterPro" id="IPR036291">
    <property type="entry name" value="NAD(P)-bd_dom_sf"/>
</dbReference>
<dbReference type="AlphaFoldDB" id="A0A953HUJ7"/>
<dbReference type="RefSeq" id="WP_222580107.1">
    <property type="nucleotide sequence ID" value="NZ_JAHVHU010000009.1"/>
</dbReference>
<reference evidence="9" key="1">
    <citation type="submission" date="2021-06" db="EMBL/GenBank/DDBJ databases">
        <title>44 bacteria genomes isolated from Dapeng, Shenzhen.</title>
        <authorList>
            <person name="Zheng W."/>
            <person name="Yu S."/>
            <person name="Huang Y."/>
        </authorList>
    </citation>
    <scope>NUCLEOTIDE SEQUENCE</scope>
    <source>
        <strain evidence="9">DP5N28-2</strain>
    </source>
</reference>
<feature type="active site" evidence="6">
    <location>
        <position position="226"/>
    </location>
</feature>
<dbReference type="PANTHER" id="PTHR31873:SF6">
    <property type="entry name" value="ASPARTATE DEHYDROGENASE DOMAIN-CONTAINING PROTEIN"/>
    <property type="match status" value="1"/>
</dbReference>
<evidence type="ECO:0000313" key="10">
    <source>
        <dbReference type="Proteomes" id="UP000753961"/>
    </source>
</evidence>
<evidence type="ECO:0000259" key="7">
    <source>
        <dbReference type="Pfam" id="PF01958"/>
    </source>
</evidence>
<comment type="catalytic activity">
    <reaction evidence="6">
        <text>L-aspartate + NADP(+) + H2O = oxaloacetate + NH4(+) + NADPH + H(+)</text>
        <dbReference type="Rhea" id="RHEA:11784"/>
        <dbReference type="ChEBI" id="CHEBI:15377"/>
        <dbReference type="ChEBI" id="CHEBI:15378"/>
        <dbReference type="ChEBI" id="CHEBI:16452"/>
        <dbReference type="ChEBI" id="CHEBI:28938"/>
        <dbReference type="ChEBI" id="CHEBI:29991"/>
        <dbReference type="ChEBI" id="CHEBI:57783"/>
        <dbReference type="ChEBI" id="CHEBI:58349"/>
        <dbReference type="EC" id="1.4.1.21"/>
    </reaction>
</comment>
<dbReference type="Pfam" id="PF01958">
    <property type="entry name" value="Asp_DH_C"/>
    <property type="match status" value="1"/>
</dbReference>
<comment type="caution">
    <text evidence="6">Lacks conserved residue(s) required for the propagation of feature annotation.</text>
</comment>
<proteinExistence type="inferred from homology"/>